<dbReference type="Pfam" id="PF04561">
    <property type="entry name" value="RNA_pol_Rpb2_2"/>
    <property type="match status" value="2"/>
</dbReference>
<evidence type="ECO:0000259" key="15">
    <source>
        <dbReference type="Pfam" id="PF10385"/>
    </source>
</evidence>
<keyword evidence="9" id="KW-0175">Coiled coil</keyword>
<organism evidence="16 17">
    <name type="scientific">Candidatus Enterousia avicola</name>
    <dbReference type="NCBI Taxonomy" id="2840787"/>
    <lineage>
        <taxon>Bacteria</taxon>
        <taxon>Pseudomonadati</taxon>
        <taxon>Pseudomonadota</taxon>
        <taxon>Alphaproteobacteria</taxon>
        <taxon>Candidatus Enterousia</taxon>
    </lineage>
</organism>
<dbReference type="InterPro" id="IPR007120">
    <property type="entry name" value="DNA-dir_RNAP_su2_dom"/>
</dbReference>
<comment type="function">
    <text evidence="6 8">DNA-dependent RNA polymerase catalyzes the transcription of DNA into RNA using the four ribonucleoside triphosphates as substrates.</text>
</comment>
<dbReference type="Proteomes" id="UP000824142">
    <property type="component" value="Unassembled WGS sequence"/>
</dbReference>
<dbReference type="Gene3D" id="2.40.50.100">
    <property type="match status" value="1"/>
</dbReference>
<feature type="domain" description="RNA polymerase Rpb2" evidence="14">
    <location>
        <begin position="536"/>
        <end position="604"/>
    </location>
</feature>
<comment type="catalytic activity">
    <reaction evidence="5 6 8">
        <text>RNA(n) + a ribonucleoside 5'-triphosphate = RNA(n+1) + diphosphate</text>
        <dbReference type="Rhea" id="RHEA:21248"/>
        <dbReference type="Rhea" id="RHEA-COMP:14527"/>
        <dbReference type="Rhea" id="RHEA-COMP:17342"/>
        <dbReference type="ChEBI" id="CHEBI:33019"/>
        <dbReference type="ChEBI" id="CHEBI:61557"/>
        <dbReference type="ChEBI" id="CHEBI:140395"/>
        <dbReference type="EC" id="2.7.7.6"/>
    </reaction>
</comment>
<evidence type="ECO:0000256" key="4">
    <source>
        <dbReference type="ARBA" id="ARBA00023163"/>
    </source>
</evidence>
<dbReference type="Gene3D" id="2.40.50.150">
    <property type="match status" value="1"/>
</dbReference>
<evidence type="ECO:0000256" key="7">
    <source>
        <dbReference type="RuleBase" id="RU000434"/>
    </source>
</evidence>
<evidence type="ECO:0000256" key="6">
    <source>
        <dbReference type="HAMAP-Rule" id="MF_01321"/>
    </source>
</evidence>
<name>A0A9D1MSM6_9PROT</name>
<keyword evidence="4 6" id="KW-0804">Transcription</keyword>
<feature type="domain" description="DNA-directed RNA polymerase beta subunit external 1" evidence="15">
    <location>
        <begin position="614"/>
        <end position="678"/>
    </location>
</feature>
<dbReference type="Gene3D" id="3.90.1800.10">
    <property type="entry name" value="RNA polymerase alpha subunit dimerisation domain"/>
    <property type="match status" value="1"/>
</dbReference>
<comment type="caution">
    <text evidence="16">The sequence shown here is derived from an EMBL/GenBank/DDBJ whole genome shotgun (WGS) entry which is preliminary data.</text>
</comment>
<dbReference type="CDD" id="cd00653">
    <property type="entry name" value="RNA_pol_B_RPB2"/>
    <property type="match status" value="1"/>
</dbReference>
<dbReference type="HAMAP" id="MF_01321">
    <property type="entry name" value="RNApol_bact_RpoB"/>
    <property type="match status" value="1"/>
</dbReference>
<feature type="domain" description="RNA polymerase Rpb2" evidence="11">
    <location>
        <begin position="1302"/>
        <end position="1374"/>
    </location>
</feature>
<dbReference type="Pfam" id="PF04565">
    <property type="entry name" value="RNA_pol_Rpb2_3"/>
    <property type="match status" value="1"/>
</dbReference>
<feature type="domain" description="DNA-directed RNA polymerase subunit 2 hybrid-binding" evidence="10">
    <location>
        <begin position="741"/>
        <end position="1299"/>
    </location>
</feature>
<evidence type="ECO:0000256" key="1">
    <source>
        <dbReference type="ARBA" id="ARBA00022478"/>
    </source>
</evidence>
<dbReference type="PANTHER" id="PTHR20856">
    <property type="entry name" value="DNA-DIRECTED RNA POLYMERASE I SUBUNIT 2"/>
    <property type="match status" value="1"/>
</dbReference>
<dbReference type="Gene3D" id="3.90.1110.10">
    <property type="entry name" value="RNA polymerase Rpb2, domain 2"/>
    <property type="match status" value="1"/>
</dbReference>
<dbReference type="SUPFAM" id="SSF64484">
    <property type="entry name" value="beta and beta-prime subunits of DNA dependent RNA-polymerase"/>
    <property type="match status" value="1"/>
</dbReference>
<feature type="coiled-coil region" evidence="9">
    <location>
        <begin position="1033"/>
        <end position="1075"/>
    </location>
</feature>
<dbReference type="GO" id="GO:0003899">
    <property type="term" value="F:DNA-directed RNA polymerase activity"/>
    <property type="evidence" value="ECO:0007669"/>
    <property type="project" value="UniProtKB-UniRule"/>
</dbReference>
<dbReference type="NCBIfam" id="TIGR02013">
    <property type="entry name" value="rpoB"/>
    <property type="match status" value="1"/>
</dbReference>
<feature type="domain" description="RNA polymerase beta subunit protrusion" evidence="13">
    <location>
        <begin position="23"/>
        <end position="521"/>
    </location>
</feature>
<comment type="subunit">
    <text evidence="6 8">The RNAP catalytic core consists of 2 alpha, 1 beta, 1 beta' and 1 omega subunit. When a sigma factor is associated with the core the holoenzyme is formed, which can initiate transcription.</text>
</comment>
<evidence type="ECO:0000259" key="14">
    <source>
        <dbReference type="Pfam" id="PF04565"/>
    </source>
</evidence>
<keyword evidence="3 6" id="KW-0548">Nucleotidyltransferase</keyword>
<evidence type="ECO:0000259" key="10">
    <source>
        <dbReference type="Pfam" id="PF00562"/>
    </source>
</evidence>
<dbReference type="GO" id="GO:0032549">
    <property type="term" value="F:ribonucleoside binding"/>
    <property type="evidence" value="ECO:0007669"/>
    <property type="project" value="InterPro"/>
</dbReference>
<evidence type="ECO:0000256" key="2">
    <source>
        <dbReference type="ARBA" id="ARBA00022679"/>
    </source>
</evidence>
<feature type="domain" description="RNA polymerase Rpb2" evidence="12">
    <location>
        <begin position="164"/>
        <end position="219"/>
    </location>
</feature>
<reference evidence="16" key="1">
    <citation type="submission" date="2020-10" db="EMBL/GenBank/DDBJ databases">
        <authorList>
            <person name="Gilroy R."/>
        </authorList>
    </citation>
    <scope>NUCLEOTIDE SEQUENCE</scope>
    <source>
        <strain evidence="16">CHK136-897</strain>
    </source>
</reference>
<dbReference type="Gene3D" id="2.40.270.10">
    <property type="entry name" value="DNA-directed RNA polymerase, subunit 2, domain 6"/>
    <property type="match status" value="1"/>
</dbReference>
<dbReference type="Pfam" id="PF04563">
    <property type="entry name" value="RNA_pol_Rpb2_1"/>
    <property type="match status" value="1"/>
</dbReference>
<dbReference type="InterPro" id="IPR007121">
    <property type="entry name" value="RNA_pol_bsu_CS"/>
</dbReference>
<dbReference type="Gene3D" id="2.30.150.10">
    <property type="entry name" value="DNA-directed RNA polymerase, beta subunit, external 1 domain"/>
    <property type="match status" value="1"/>
</dbReference>
<evidence type="ECO:0000256" key="9">
    <source>
        <dbReference type="SAM" id="Coils"/>
    </source>
</evidence>
<dbReference type="NCBIfam" id="NF001616">
    <property type="entry name" value="PRK00405.1"/>
    <property type="match status" value="1"/>
</dbReference>
<dbReference type="Pfam" id="PF10385">
    <property type="entry name" value="RNA_pol_Rpb2_45"/>
    <property type="match status" value="1"/>
</dbReference>
<dbReference type="InterPro" id="IPR007642">
    <property type="entry name" value="RNA_pol_Rpb2_2"/>
</dbReference>
<keyword evidence="2 6" id="KW-0808">Transferase</keyword>
<evidence type="ECO:0000313" key="16">
    <source>
        <dbReference type="EMBL" id="HIU65532.1"/>
    </source>
</evidence>
<feature type="domain" description="RNA polymerase Rpb2" evidence="12">
    <location>
        <begin position="364"/>
        <end position="477"/>
    </location>
</feature>
<dbReference type="InterPro" id="IPR015712">
    <property type="entry name" value="DNA-dir_RNA_pol_su2"/>
</dbReference>
<dbReference type="PROSITE" id="PS01166">
    <property type="entry name" value="RNA_POL_BETA"/>
    <property type="match status" value="1"/>
</dbReference>
<evidence type="ECO:0000313" key="17">
    <source>
        <dbReference type="Proteomes" id="UP000824142"/>
    </source>
</evidence>
<dbReference type="InterPro" id="IPR037034">
    <property type="entry name" value="RNA_pol_Rpb2_2_sf"/>
</dbReference>
<dbReference type="EC" id="2.7.7.6" evidence="6 8"/>
<dbReference type="InterPro" id="IPR007644">
    <property type="entry name" value="RNA_pol_bsu_protrusion"/>
</dbReference>
<evidence type="ECO:0000259" key="11">
    <source>
        <dbReference type="Pfam" id="PF04560"/>
    </source>
</evidence>
<evidence type="ECO:0000256" key="3">
    <source>
        <dbReference type="ARBA" id="ARBA00022695"/>
    </source>
</evidence>
<gene>
    <name evidence="6 16" type="primary">rpoB</name>
    <name evidence="16" type="ORF">IAC63_02735</name>
</gene>
<reference evidence="16" key="2">
    <citation type="journal article" date="2021" name="PeerJ">
        <title>Extensive microbial diversity within the chicken gut microbiome revealed by metagenomics and culture.</title>
        <authorList>
            <person name="Gilroy R."/>
            <person name="Ravi A."/>
            <person name="Getino M."/>
            <person name="Pursley I."/>
            <person name="Horton D.L."/>
            <person name="Alikhan N.F."/>
            <person name="Baker D."/>
            <person name="Gharbi K."/>
            <person name="Hall N."/>
            <person name="Watson M."/>
            <person name="Adriaenssens E.M."/>
            <person name="Foster-Nyarko E."/>
            <person name="Jarju S."/>
            <person name="Secka A."/>
            <person name="Antonio M."/>
            <person name="Oren A."/>
            <person name="Chaudhuri R.R."/>
            <person name="La Ragione R."/>
            <person name="Hildebrand F."/>
            <person name="Pallen M.J."/>
        </authorList>
    </citation>
    <scope>NUCLEOTIDE SEQUENCE</scope>
    <source>
        <strain evidence="16">CHK136-897</strain>
    </source>
</reference>
<dbReference type="Pfam" id="PF00562">
    <property type="entry name" value="RNA_pol_Rpb2_6"/>
    <property type="match status" value="1"/>
</dbReference>
<dbReference type="EMBL" id="DVNO01000021">
    <property type="protein sequence ID" value="HIU65532.1"/>
    <property type="molecule type" value="Genomic_DNA"/>
</dbReference>
<dbReference type="GO" id="GO:0006351">
    <property type="term" value="P:DNA-templated transcription"/>
    <property type="evidence" value="ECO:0007669"/>
    <property type="project" value="UniProtKB-UniRule"/>
</dbReference>
<evidence type="ECO:0000256" key="5">
    <source>
        <dbReference type="ARBA" id="ARBA00048552"/>
    </source>
</evidence>
<dbReference type="Pfam" id="PF04560">
    <property type="entry name" value="RNA_pol_Rpb2_7"/>
    <property type="match status" value="1"/>
</dbReference>
<dbReference type="InterPro" id="IPR019462">
    <property type="entry name" value="DNA-dir_RNA_pol_bsu_external_1"/>
</dbReference>
<protein>
    <recommendedName>
        <fullName evidence="6 8">DNA-directed RNA polymerase subunit beta</fullName>
        <shortName evidence="6">RNAP subunit beta</shortName>
        <ecNumber evidence="6 8">2.7.7.6</ecNumber>
    </recommendedName>
    <alternativeName>
        <fullName evidence="6">RNA polymerase subunit beta</fullName>
    </alternativeName>
    <alternativeName>
        <fullName evidence="6">Transcriptase subunit beta</fullName>
    </alternativeName>
</protein>
<proteinExistence type="inferred from homology"/>
<dbReference type="Gene3D" id="3.90.1100.10">
    <property type="match status" value="2"/>
</dbReference>
<dbReference type="InterPro" id="IPR010243">
    <property type="entry name" value="RNA_pol_bsu_bac"/>
</dbReference>
<dbReference type="InterPro" id="IPR037033">
    <property type="entry name" value="DNA-dir_RNAP_su2_hyb_sf"/>
</dbReference>
<evidence type="ECO:0000259" key="12">
    <source>
        <dbReference type="Pfam" id="PF04561"/>
    </source>
</evidence>
<dbReference type="GO" id="GO:0000428">
    <property type="term" value="C:DNA-directed RNA polymerase complex"/>
    <property type="evidence" value="ECO:0007669"/>
    <property type="project" value="UniProtKB-KW"/>
</dbReference>
<dbReference type="GO" id="GO:0003677">
    <property type="term" value="F:DNA binding"/>
    <property type="evidence" value="ECO:0007669"/>
    <property type="project" value="UniProtKB-UniRule"/>
</dbReference>
<keyword evidence="1 6" id="KW-0240">DNA-directed RNA polymerase</keyword>
<dbReference type="InterPro" id="IPR042107">
    <property type="entry name" value="DNA-dir_RNA_pol_bsu_ext_1_sf"/>
</dbReference>
<comment type="similarity">
    <text evidence="6 7">Belongs to the RNA polymerase beta chain family.</text>
</comment>
<dbReference type="InterPro" id="IPR014724">
    <property type="entry name" value="RNA_pol_RPB2_OB-fold"/>
</dbReference>
<accession>A0A9D1MSM6</accession>
<dbReference type="InterPro" id="IPR007641">
    <property type="entry name" value="RNA_pol_Rpb2_7"/>
</dbReference>
<dbReference type="InterPro" id="IPR007645">
    <property type="entry name" value="RNA_pol_Rpb2_3"/>
</dbReference>
<evidence type="ECO:0000256" key="8">
    <source>
        <dbReference type="RuleBase" id="RU363031"/>
    </source>
</evidence>
<evidence type="ECO:0000259" key="13">
    <source>
        <dbReference type="Pfam" id="PF04563"/>
    </source>
</evidence>
<sequence length="1379" mass="153980">MAIIQKFRKSFGKSFLQTPLPDLVEIQYNSYKDFLQADVDPQNRKNIGLQNVFSSMFPIKDYAGIADLEFVEYTLDKPVYNEKECMLRNLNYSSKLKLKLRLILWDIAEDGKKTLRDIKEQEIFMGEVPLMTDRGSFIAAGVERVIVSQMHRAQGVVFATTKEAKIAGNPITYTARIIPEHGSWIDFEESKGVIYVRIDRRRKIPATVLLRCLPCAEDEKKWQADPRKPTIRGMDDTEILNVFYKKIPLKFDGNMWIGQTASFESLDKYRLNYDLINPKDKKPLASKGDRMNAKRLSKVMNASKDFGIVQDSLIGEYLFDPILDAEGNVLYRSGTEITPDVIADLEKMNVKEISLIAIDNTTISAHMRNTLIADKTVNREEALIEIYNIIRPGERPTLEAAINLFMRQGFDPAYYDLSAVGRFKMNKRLKIDSGKKPEDERLLTKSDFLAVLKTLTNIIDHKDTVDDIDNLSNRRVRTVGELLEQTFRTGMVRIERLVRESLSSPNIANMQPQDVINVKPLMSLVSEFLGTSQLSQFMDAYNPLSELEHKRRISALGPGGLNRDRAGIDVRDVHPTHYGRLCPINTPEGANIGLINHLATYARVNPYGFIETPYYVVENSKITDKMVYLTADEELGHKIAQGNTPTTSNGVLAEDVVTARVDGEFTMVPKEEIDLIDVEPRQVVSIATGLIPFVENDDANRALMGSNMQRQAIPLMRVQAPLVGTGIEREVARDSRTGVAAKHSGVVESVDANRIVVKCMNSRNVVTGVDIYNLEKFERSNSETLIHQKPLVKVGDRISAGDIIADGSSMNYGELALGRNVLVAFVPWRGYNYEDSIVISERISRDDVFTSIKIVEKEFKVRDTQLGPESLTRDIPNVSEEALKNLDESGIIYVGARVKQGDILVGRVSPKSETLLTPEEALLRNIFGEKALNVKDTSLRVGPNEEGTVIGVNVLTRHGVKKDERTQMIELQKIEKINKDREEETSIIERGFADQIFQIAEGQVIDSGTGSLKPFIGKKLTQEVFEGIKPADVKKIVVRNKEAQAKIDELREQHVAKLKALNEKADAEIAKATETNSLGAGVLKEVKVYIAHKMKLQPGDKMAGRHGNKGIVSKVVPIEDMPYMEDGTPVDLVLNPLGVPSRMNLGQILETHLGMAARTLGQQIGAVLEEVKQKRAVTDDLRAVMGKVYGKDMAEKLDKMTDTDVRAEAALLKDGVPMATPTFDGATSEDIKRMLKLAKLPESGQFTLYDGMTGEKFARPVTVGVMYMLKLHHLVDEKIHARSIGNYSLVTQQPLSGKAHMGGQRLGEMEVWALEAHGAAHLLREMLTVKSDDIVGRTKMYEAIISGSNDFQTGTPEAFNVFVRELRGLGLALTPKKID</sequence>